<evidence type="ECO:0000256" key="5">
    <source>
        <dbReference type="ARBA" id="ARBA00022840"/>
    </source>
</evidence>
<dbReference type="PROSITE" id="PS50893">
    <property type="entry name" value="ABC_TRANSPORTER_2"/>
    <property type="match status" value="2"/>
</dbReference>
<reference evidence="10" key="2">
    <citation type="submission" date="2019-06" db="EMBL/GenBank/DDBJ databases">
        <title>Genomics analysis of Aphanomyces spp. identifies a new class of oomycete effector associated with host adaptation.</title>
        <authorList>
            <person name="Gaulin E."/>
        </authorList>
    </citation>
    <scope>NUCLEOTIDE SEQUENCE</scope>
    <source>
        <strain evidence="10">CBS 578.67</strain>
    </source>
</reference>
<dbReference type="Pfam" id="PF01061">
    <property type="entry name" value="ABC2_membrane"/>
    <property type="match status" value="2"/>
</dbReference>
<keyword evidence="3 8" id="KW-0812">Transmembrane</keyword>
<dbReference type="PANTHER" id="PTHR19241">
    <property type="entry name" value="ATP-BINDING CASSETTE TRANSPORTER"/>
    <property type="match status" value="1"/>
</dbReference>
<accession>A0A485LT38</accession>
<dbReference type="SUPFAM" id="SSF52540">
    <property type="entry name" value="P-loop containing nucleoside triphosphate hydrolases"/>
    <property type="match status" value="2"/>
</dbReference>
<dbReference type="GO" id="GO:0140359">
    <property type="term" value="F:ABC-type transporter activity"/>
    <property type="evidence" value="ECO:0007669"/>
    <property type="project" value="InterPro"/>
</dbReference>
<feature type="transmembrane region" description="Helical" evidence="8">
    <location>
        <begin position="1065"/>
        <end position="1084"/>
    </location>
</feature>
<dbReference type="GO" id="GO:0005524">
    <property type="term" value="F:ATP binding"/>
    <property type="evidence" value="ECO:0007669"/>
    <property type="project" value="UniProtKB-KW"/>
</dbReference>
<feature type="transmembrane region" description="Helical" evidence="8">
    <location>
        <begin position="1096"/>
        <end position="1117"/>
    </location>
</feature>
<feature type="transmembrane region" description="Helical" evidence="8">
    <location>
        <begin position="542"/>
        <end position="561"/>
    </location>
</feature>
<dbReference type="GO" id="GO:0016020">
    <property type="term" value="C:membrane"/>
    <property type="evidence" value="ECO:0007669"/>
    <property type="project" value="UniProtKB-SubCell"/>
</dbReference>
<dbReference type="InterPro" id="IPR034003">
    <property type="entry name" value="ABCG_PDR_2"/>
</dbReference>
<protein>
    <submittedName>
        <fullName evidence="11">Aste57867_23783 protein</fullName>
    </submittedName>
</protein>
<feature type="domain" description="ABC transporter" evidence="9">
    <location>
        <begin position="60"/>
        <end position="333"/>
    </location>
</feature>
<dbReference type="Pfam" id="PF00005">
    <property type="entry name" value="ABC_tran"/>
    <property type="match status" value="2"/>
</dbReference>
<feature type="transmembrane region" description="Helical" evidence="8">
    <location>
        <begin position="1138"/>
        <end position="1163"/>
    </location>
</feature>
<feature type="transmembrane region" description="Helical" evidence="8">
    <location>
        <begin position="573"/>
        <end position="595"/>
    </location>
</feature>
<dbReference type="PROSITE" id="PS00211">
    <property type="entry name" value="ABC_TRANSPORTER_1"/>
    <property type="match status" value="1"/>
</dbReference>
<dbReference type="FunFam" id="3.40.50.300:FF:000289">
    <property type="entry name" value="ABC transporter G family member 31"/>
    <property type="match status" value="1"/>
</dbReference>
<dbReference type="GO" id="GO:0016887">
    <property type="term" value="F:ATP hydrolysis activity"/>
    <property type="evidence" value="ECO:0007669"/>
    <property type="project" value="InterPro"/>
</dbReference>
<evidence type="ECO:0000256" key="2">
    <source>
        <dbReference type="ARBA" id="ARBA00022448"/>
    </source>
</evidence>
<feature type="transmembrane region" description="Helical" evidence="8">
    <location>
        <begin position="1292"/>
        <end position="1311"/>
    </location>
</feature>
<evidence type="ECO:0000256" key="3">
    <source>
        <dbReference type="ARBA" id="ARBA00022692"/>
    </source>
</evidence>
<dbReference type="Gene3D" id="3.40.50.300">
    <property type="entry name" value="P-loop containing nucleotide triphosphate hydrolases"/>
    <property type="match status" value="2"/>
</dbReference>
<dbReference type="SMART" id="SM00382">
    <property type="entry name" value="AAA"/>
    <property type="match status" value="2"/>
</dbReference>
<feature type="domain" description="ABC transporter" evidence="9">
    <location>
        <begin position="727"/>
        <end position="969"/>
    </location>
</feature>
<feature type="transmembrane region" description="Helical" evidence="8">
    <location>
        <begin position="602"/>
        <end position="620"/>
    </location>
</feature>
<feature type="transmembrane region" description="Helical" evidence="8">
    <location>
        <begin position="431"/>
        <end position="449"/>
    </location>
</feature>
<keyword evidence="12" id="KW-1185">Reference proteome</keyword>
<evidence type="ECO:0000313" key="12">
    <source>
        <dbReference type="Proteomes" id="UP000332933"/>
    </source>
</evidence>
<dbReference type="Proteomes" id="UP000332933">
    <property type="component" value="Unassembled WGS sequence"/>
</dbReference>
<reference evidence="11 12" key="1">
    <citation type="submission" date="2019-03" db="EMBL/GenBank/DDBJ databases">
        <authorList>
            <person name="Gaulin E."/>
            <person name="Dumas B."/>
        </authorList>
    </citation>
    <scope>NUCLEOTIDE SEQUENCE [LARGE SCALE GENOMIC DNA]</scope>
    <source>
        <strain evidence="11">CBS 568.67</strain>
    </source>
</reference>
<name>A0A485LT38_9STRA</name>
<evidence type="ECO:0000256" key="7">
    <source>
        <dbReference type="ARBA" id="ARBA00023136"/>
    </source>
</evidence>
<dbReference type="InterPro" id="IPR017871">
    <property type="entry name" value="ABC_transporter-like_CS"/>
</dbReference>
<evidence type="ECO:0000256" key="4">
    <source>
        <dbReference type="ARBA" id="ARBA00022741"/>
    </source>
</evidence>
<gene>
    <name evidence="11" type="primary">Aste57867_23783</name>
    <name evidence="10" type="ORF">As57867_023710</name>
    <name evidence="11" type="ORF">ASTE57867_23783</name>
</gene>
<dbReference type="InterPro" id="IPR013525">
    <property type="entry name" value="ABC2_TM"/>
</dbReference>
<proteinExistence type="predicted"/>
<dbReference type="InterPro" id="IPR003439">
    <property type="entry name" value="ABC_transporter-like_ATP-bd"/>
</dbReference>
<dbReference type="OrthoDB" id="123181at2759"/>
<dbReference type="EMBL" id="VJMH01007306">
    <property type="protein sequence ID" value="KAF0684229.1"/>
    <property type="molecule type" value="Genomic_DNA"/>
</dbReference>
<dbReference type="CDD" id="cd03232">
    <property type="entry name" value="ABCG_PDR_domain2"/>
    <property type="match status" value="1"/>
</dbReference>
<keyword evidence="7 8" id="KW-0472">Membrane</keyword>
<feature type="transmembrane region" description="Helical" evidence="8">
    <location>
        <begin position="1175"/>
        <end position="1196"/>
    </location>
</feature>
<keyword evidence="5" id="KW-0067">ATP-binding</keyword>
<evidence type="ECO:0000313" key="11">
    <source>
        <dbReference type="EMBL" id="VFU00428.1"/>
    </source>
</evidence>
<evidence type="ECO:0000256" key="1">
    <source>
        <dbReference type="ARBA" id="ARBA00004141"/>
    </source>
</evidence>
<keyword evidence="6 8" id="KW-1133">Transmembrane helix</keyword>
<keyword evidence="2" id="KW-0813">Transport</keyword>
<evidence type="ECO:0000256" key="6">
    <source>
        <dbReference type="ARBA" id="ARBA00022989"/>
    </source>
</evidence>
<feature type="transmembrane region" description="Helical" evidence="8">
    <location>
        <begin position="517"/>
        <end position="535"/>
    </location>
</feature>
<feature type="transmembrane region" description="Helical" evidence="8">
    <location>
        <begin position="1203"/>
        <end position="1223"/>
    </location>
</feature>
<organism evidence="11 12">
    <name type="scientific">Aphanomyces stellatus</name>
    <dbReference type="NCBI Taxonomy" id="120398"/>
    <lineage>
        <taxon>Eukaryota</taxon>
        <taxon>Sar</taxon>
        <taxon>Stramenopiles</taxon>
        <taxon>Oomycota</taxon>
        <taxon>Saprolegniomycetes</taxon>
        <taxon>Saprolegniales</taxon>
        <taxon>Verrucalvaceae</taxon>
        <taxon>Aphanomyces</taxon>
    </lineage>
</organism>
<evidence type="ECO:0000259" key="9">
    <source>
        <dbReference type="PROSITE" id="PS50893"/>
    </source>
</evidence>
<comment type="subcellular location">
    <subcellularLocation>
        <location evidence="1">Membrane</location>
        <topology evidence="1">Multi-pass membrane protein</topology>
    </subcellularLocation>
</comment>
<feature type="transmembrane region" description="Helical" evidence="8">
    <location>
        <begin position="461"/>
        <end position="481"/>
    </location>
</feature>
<dbReference type="InterPro" id="IPR027417">
    <property type="entry name" value="P-loop_NTPase"/>
</dbReference>
<dbReference type="EMBL" id="CAADRA010007332">
    <property type="protein sequence ID" value="VFU00428.1"/>
    <property type="molecule type" value="Genomic_DNA"/>
</dbReference>
<dbReference type="InterPro" id="IPR003593">
    <property type="entry name" value="AAA+_ATPase"/>
</dbReference>
<evidence type="ECO:0000313" key="10">
    <source>
        <dbReference type="EMBL" id="KAF0684229.1"/>
    </source>
</evidence>
<keyword evidence="4" id="KW-0547">Nucleotide-binding</keyword>
<feature type="transmembrane region" description="Helical" evidence="8">
    <location>
        <begin position="655"/>
        <end position="679"/>
    </location>
</feature>
<sequence>MEYNAGHCDPLSNFDQVTTPSQGTFNDTTVIIDDTIQQLDVNAWLRRIRAKKTQLPTCEIRMQDVSYTAFVKPTDGRIPTLASPFRPCMATTTKAETKFILKNINAIFKPRTMTLVLGPPGCGKTTLLKHLAGILHVKGKEELLGSVTYNGCKPDQVDLSTLTAYAEQSDNHFPTLTVKETLEFAHKCLVGKVDPNDALALDERHLVDILISVLGLTECADTIIGDAMLRGLSGGQKRRVTLGETLTGYAPTLLLDEFSNGLDASTAYDIAKVIRSMADILEKTVVMSMLQPPPEVYDLFDNILVLDKGHVIYNGPRNQLPYYFESIGYVCPPRKDMADFLQEVTTHFGPRYFFPNAYHPAPLVSVAAFSAQFTASALYMRLLTDLSDVASSTSPLCLPSMYRMSYLECLRVVFARMWVANARNVRFNRVRIIQGLLMGSIFGTIFIDIGRNSDPSQEHKFAAAKLGLYFVVLTYLSFIMSSTVDAGIARRAVLYKQIAYHFFPVSTYVVADAIVEALSNVVPLIAFCLPLYFAAGFHASAASFFSFLAVVYLFSTSYSFLFKCFTALAPDVISVKVFVMLLLIFQFVFSGYIIPQRAIPSAWLWFYWINPIAWAMRALVQIEYLSTTPLFDTKLGNIRLGDVILMANGYSTNSAYIGGAVAFLAGFAAVLVVATGLGYNQVCFGITRGQVTGEDLTLASTRANGSALVSMKQSDDLHALPFQAVTLAFYDLSYTIEVSKGKATTSRQLLKGIHGCFEPGTLTALMGSTGAGKTTLMDVIAGRKTTGTIDGEMIVNGHRLDRRTFNSVSGYCEQTDVHEETSTVREAFRFSAALRLPRDTNELEREGFVDGILDVLELTAKADMQYSTLTQGERKRVTIGVELLSNPSILFLDEPTTGLDSRAATIVMECIKRIAQSGRTVVCTIHQPSTVLFELFDKLLLLKTGGEMVYFGDLGKESSHLVEYFSQFHGLDPIGMNDNPATFMLKCIGAGTGSVKLDIDFAVAYKESKLGLANEAITSKWSLPNGVDLNLHSASGVSLRKEVGFLFRRQWTTYWRSPSYNLGRVTLVVVISLVFGSCFAGKQLNTSADVVSQASMLFLSCVCLCLAWVVMALAFASRNRAVFYREHLSVVYAPLAHALSLALVEFIYSVGLATLNLAVFYWLNSLSTSTEAYLLYWLGLSMALTTMSYFAHVLVYATSSLQIAILVSGALGLLLFVLCGFMIDGHSMAKGWVWVYWISPYHYMLEIVIMAQYNDQTRLVLDVLTEKQIPINQVVARFFNGAFSYDSIGRDVGILVAIMALFQLILVRCMTKFNHTSR</sequence>
<evidence type="ECO:0000256" key="8">
    <source>
        <dbReference type="SAM" id="Phobius"/>
    </source>
</evidence>